<dbReference type="PANTHER" id="PTHR10117">
    <property type="entry name" value="TRANSIENT RECEPTOR POTENTIAL CHANNEL"/>
    <property type="match status" value="1"/>
</dbReference>
<organism evidence="18 19">
    <name type="scientific">Photinus pyralis</name>
    <name type="common">Common eastern firefly</name>
    <name type="synonym">Lampyris pyralis</name>
    <dbReference type="NCBI Taxonomy" id="7054"/>
    <lineage>
        <taxon>Eukaryota</taxon>
        <taxon>Metazoa</taxon>
        <taxon>Ecdysozoa</taxon>
        <taxon>Arthropoda</taxon>
        <taxon>Hexapoda</taxon>
        <taxon>Insecta</taxon>
        <taxon>Pterygota</taxon>
        <taxon>Neoptera</taxon>
        <taxon>Endopterygota</taxon>
        <taxon>Coleoptera</taxon>
        <taxon>Polyphaga</taxon>
        <taxon>Elateriformia</taxon>
        <taxon>Elateroidea</taxon>
        <taxon>Lampyridae</taxon>
        <taxon>Lampyrinae</taxon>
        <taxon>Photinus</taxon>
    </lineage>
</organism>
<dbReference type="InterPro" id="IPR002153">
    <property type="entry name" value="TRPC_channel"/>
</dbReference>
<evidence type="ECO:0000313" key="18">
    <source>
        <dbReference type="EMBL" id="KAB0799304.1"/>
    </source>
</evidence>
<keyword evidence="9 15" id="KW-0472">Membrane</keyword>
<feature type="chain" id="PRO_5024465118" description="Saposin B-type domain-containing protein" evidence="16">
    <location>
        <begin position="20"/>
        <end position="1475"/>
    </location>
</feature>
<keyword evidence="16" id="KW-0732">Signal</keyword>
<dbReference type="InParanoid" id="A0A5N4APR0"/>
<feature type="domain" description="Saposin B-type" evidence="17">
    <location>
        <begin position="66"/>
        <end position="152"/>
    </location>
</feature>
<dbReference type="GO" id="GO:0034703">
    <property type="term" value="C:cation channel complex"/>
    <property type="evidence" value="ECO:0007669"/>
    <property type="project" value="TreeGrafter"/>
</dbReference>
<dbReference type="CDD" id="cd00842">
    <property type="entry name" value="MPP_ASMase"/>
    <property type="match status" value="1"/>
</dbReference>
<keyword evidence="4" id="KW-0813">Transport</keyword>
<feature type="region of interest" description="Disordered" evidence="14">
    <location>
        <begin position="1246"/>
        <end position="1315"/>
    </location>
</feature>
<dbReference type="InterPro" id="IPR011001">
    <property type="entry name" value="Saposin-like"/>
</dbReference>
<dbReference type="Pfam" id="PF19272">
    <property type="entry name" value="ASMase_C"/>
    <property type="match status" value="1"/>
</dbReference>
<dbReference type="PRINTS" id="PR01097">
    <property type="entry name" value="TRNSRECEPTRP"/>
</dbReference>
<dbReference type="Pfam" id="PF00149">
    <property type="entry name" value="Metallophos"/>
    <property type="match status" value="1"/>
</dbReference>
<feature type="signal peptide" evidence="16">
    <location>
        <begin position="1"/>
        <end position="19"/>
    </location>
</feature>
<accession>A0A5N4APR0</accession>
<keyword evidence="12" id="KW-0407">Ion channel</keyword>
<dbReference type="Pfam" id="PF00520">
    <property type="entry name" value="Ion_trans"/>
    <property type="match status" value="1"/>
</dbReference>
<comment type="similarity">
    <text evidence="3">Belongs to the acid sphingomyelinase family.</text>
</comment>
<proteinExistence type="inferred from homology"/>
<evidence type="ECO:0000256" key="1">
    <source>
        <dbReference type="ARBA" id="ARBA00004141"/>
    </source>
</evidence>
<keyword evidence="11" id="KW-0326">Glycosidase</keyword>
<dbReference type="Proteomes" id="UP000327044">
    <property type="component" value="Unassembled WGS sequence"/>
</dbReference>
<evidence type="ECO:0000256" key="13">
    <source>
        <dbReference type="ARBA" id="ARBA00047268"/>
    </source>
</evidence>
<protein>
    <recommendedName>
        <fullName evidence="17">Saposin B-type domain-containing protein</fullName>
    </recommendedName>
</protein>
<dbReference type="SUPFAM" id="SSF47862">
    <property type="entry name" value="Saposin"/>
    <property type="match status" value="1"/>
</dbReference>
<sequence length="1475" mass="167892">MRAVLFLLLIGGCLTENHADNWKSEFRRDLEASIDPNNRQATSLGGLAPPDIVQRWLASPKEETDESPLCEVCDAMVDVAITARKRRAGEELISEIFVKMCKWFELEKESFCESYVKNNIDIWLHIFDNKPALRSRTFCVYALHKHRCRDPERMDWTIELPPKPVSKNVAHSPASTTEAPLKILHLTDIHYDPDYEIGSNANCNDMLCCQKGTKPNTSADEAGYWGSYPCDTPWHAVEDVLHQVIEKHTTYDAIYFTGDIIKHSEWLTGIKTNTEEIIKVFDEFKAVFKGIPLFPTLGNHEPFPSHQFSSDSIGASSNLSTQWIYDLMGKSWETWLPEDALQTVFKGGYYTVLVKPGLRLIALNNNVAYTYNNWLYFDDNDPLGQLKWLVEVLTESEAKGEKVHIISHVPSNDMFCFYNWGKEYTRIVERFAHVIVGQFNGHSHDDDFFVYFNSQNHSEVVNVAYVGGSATTYTNSNPNYKIFDIDSNTYNVLNYETWIYNLTEANLTPKNPPRWYKLYDIKSAYGLPSLNPADFTDLMERMAKDPELLQKFHRYKKREADQIMAKGCNRKCELETMCYMVTTWFGEDDHCKHYTEIYNTFLFQFVAHSNVQQLLASIWYEGLPGFRRKNMVLQALEIVRIGILFPFFSAAYVLAPHSVIGKTMRKPFIKFICNSASYFAFLFMLILASQRIETLFFDEEPEDVPTKRGAKPSLVEWIILAWVCGLIWSEIKQLWDVGLEEYARDMWNVIDFITNSLYVATVALRVVSYYQVQRNPKSEMIKREDWDAWDPMLISEGLFSAANIFSSLKLVYIFSVNPHLGPLQVSLSRMVMDIMKFFFLYVLVLFAFSCGLNQLLWYYADAEKLKCPDFGRPNCAEIILDHKLPNHTKLTNCTASDGVADSNACTIWRRFANLFETSQTLFWAVFGLVDLESFELSGIKIFTRFWGMLMFGTYSVINIVVLLNLLIAMMNHSYQLISERADVEWKFARSKLWISYFEEGGTVPPPFNIIPTPKSVWYIVEWGRRKLCGHSKAAKKEHMRTIRRKVKQASERDFRYQSIMRNLVRRYVTVEQRKAENQGVTEDDVNEIKQDISAFRFELIEILKNSGMNTSTAQSGMGSGAGGKKNRQKERRLMKGFNIGPQPSTTTAPLPPVAEFIASLQQHHDGQQHDLFGSTLSGIFNTTPRKIHQQSTVSSSQGSINEGPYHHHHHHHHRGLAKYENWFHTKRGSAHKRRWGTLIEAAKSGKVSRLIGRSRSEDSVCNSTCRENGHNHSHSHSNSPASDDNGSVSPSDSNPSLDIVPHDLPPPPEDHHHGLTSGLLLLKKKRKKFSASRNASPVVQPHNAIERALATSSGKMSKKALHRASSVPVRVSEVVQLPKRNLDQTQSEQESVDIPVVPTLTPSTTEESVAAAGQSVLPTGTSSREPLLYNSSSSTQATGSSQTPEDEYKQSGQYYNPKLPGIIPISGHNGPTGWL</sequence>
<keyword evidence="6 15" id="KW-0812">Transmembrane</keyword>
<evidence type="ECO:0000256" key="6">
    <source>
        <dbReference type="ARBA" id="ARBA00022692"/>
    </source>
</evidence>
<feature type="compositionally biased region" description="Low complexity" evidence="14">
    <location>
        <begin position="1431"/>
        <end position="1443"/>
    </location>
</feature>
<dbReference type="InterPro" id="IPR041805">
    <property type="entry name" value="ASMase/PPN1_MPP"/>
</dbReference>
<dbReference type="GO" id="GO:0051480">
    <property type="term" value="P:regulation of cytosolic calcium ion concentration"/>
    <property type="evidence" value="ECO:0007669"/>
    <property type="project" value="TreeGrafter"/>
</dbReference>
<keyword evidence="19" id="KW-1185">Reference proteome</keyword>
<dbReference type="PANTHER" id="PTHR10117:SF54">
    <property type="entry name" value="TRANSIENT RECEPTOR POTENTIAL-GAMMA PROTEIN"/>
    <property type="match status" value="1"/>
</dbReference>
<dbReference type="GO" id="GO:0005886">
    <property type="term" value="C:plasma membrane"/>
    <property type="evidence" value="ECO:0007669"/>
    <property type="project" value="TreeGrafter"/>
</dbReference>
<dbReference type="GO" id="GO:0004767">
    <property type="term" value="F:sphingomyelin phosphodiesterase activity"/>
    <property type="evidence" value="ECO:0007669"/>
    <property type="project" value="UniProtKB-EC"/>
</dbReference>
<keyword evidence="7 15" id="KW-1133">Transmembrane helix</keyword>
<dbReference type="InterPro" id="IPR045473">
    <property type="entry name" value="ASM_C"/>
</dbReference>
<evidence type="ECO:0000256" key="14">
    <source>
        <dbReference type="SAM" id="MobiDB-lite"/>
    </source>
</evidence>
<dbReference type="PROSITE" id="PS50015">
    <property type="entry name" value="SAP_B"/>
    <property type="match status" value="1"/>
</dbReference>
<evidence type="ECO:0000256" key="11">
    <source>
        <dbReference type="ARBA" id="ARBA00023295"/>
    </source>
</evidence>
<evidence type="ECO:0000259" key="17">
    <source>
        <dbReference type="PROSITE" id="PS50015"/>
    </source>
</evidence>
<dbReference type="GO" id="GO:0005576">
    <property type="term" value="C:extracellular region"/>
    <property type="evidence" value="ECO:0007669"/>
    <property type="project" value="UniProtKB-SubCell"/>
</dbReference>
<feature type="region of interest" description="Disordered" evidence="14">
    <location>
        <begin position="1378"/>
        <end position="1475"/>
    </location>
</feature>
<feature type="transmembrane region" description="Helical" evidence="15">
    <location>
        <begin position="945"/>
        <end position="967"/>
    </location>
</feature>
<dbReference type="GO" id="GO:0016798">
    <property type="term" value="F:hydrolase activity, acting on glycosyl bonds"/>
    <property type="evidence" value="ECO:0007669"/>
    <property type="project" value="UniProtKB-KW"/>
</dbReference>
<dbReference type="InterPro" id="IPR029052">
    <property type="entry name" value="Metallo-depent_PP-like"/>
</dbReference>
<evidence type="ECO:0000313" key="19">
    <source>
        <dbReference type="Proteomes" id="UP000327044"/>
    </source>
</evidence>
<evidence type="ECO:0000256" key="3">
    <source>
        <dbReference type="ARBA" id="ARBA00008234"/>
    </source>
</evidence>
<evidence type="ECO:0000256" key="9">
    <source>
        <dbReference type="ARBA" id="ARBA00023136"/>
    </source>
</evidence>
<feature type="transmembrane region" description="Helical" evidence="15">
    <location>
        <begin position="638"/>
        <end position="655"/>
    </location>
</feature>
<evidence type="ECO:0000256" key="15">
    <source>
        <dbReference type="SAM" id="Phobius"/>
    </source>
</evidence>
<dbReference type="Gene3D" id="3.60.21.10">
    <property type="match status" value="2"/>
</dbReference>
<comment type="catalytic activity">
    <reaction evidence="13">
        <text>a sphingomyelin + H2O = phosphocholine + an N-acylsphing-4-enine + H(+)</text>
        <dbReference type="Rhea" id="RHEA:19253"/>
        <dbReference type="ChEBI" id="CHEBI:15377"/>
        <dbReference type="ChEBI" id="CHEBI:15378"/>
        <dbReference type="ChEBI" id="CHEBI:17636"/>
        <dbReference type="ChEBI" id="CHEBI:52639"/>
        <dbReference type="ChEBI" id="CHEBI:295975"/>
        <dbReference type="EC" id="3.1.4.12"/>
    </reaction>
    <physiologicalReaction direction="left-to-right" evidence="13">
        <dbReference type="Rhea" id="RHEA:19254"/>
    </physiologicalReaction>
</comment>
<evidence type="ECO:0000256" key="5">
    <source>
        <dbReference type="ARBA" id="ARBA00022525"/>
    </source>
</evidence>
<gene>
    <name evidence="18" type="ORF">PPYR_07184</name>
</gene>
<evidence type="ECO:0000256" key="7">
    <source>
        <dbReference type="ARBA" id="ARBA00022989"/>
    </source>
</evidence>
<dbReference type="GO" id="GO:0015279">
    <property type="term" value="F:store-operated calcium channel activity"/>
    <property type="evidence" value="ECO:0007669"/>
    <property type="project" value="TreeGrafter"/>
</dbReference>
<evidence type="ECO:0000256" key="4">
    <source>
        <dbReference type="ARBA" id="ARBA00022448"/>
    </source>
</evidence>
<keyword evidence="8" id="KW-0406">Ion transport</keyword>
<dbReference type="InterPro" id="IPR008139">
    <property type="entry name" value="SaposinB_dom"/>
</dbReference>
<dbReference type="GO" id="GO:0046513">
    <property type="term" value="P:ceramide biosynthetic process"/>
    <property type="evidence" value="ECO:0007669"/>
    <property type="project" value="UniProtKB-ARBA"/>
</dbReference>
<keyword evidence="5" id="KW-0964">Secreted</keyword>
<evidence type="ECO:0000256" key="16">
    <source>
        <dbReference type="SAM" id="SignalP"/>
    </source>
</evidence>
<comment type="caution">
    <text evidence="18">The sequence shown here is derived from an EMBL/GenBank/DDBJ whole genome shotgun (WGS) entry which is preliminary data.</text>
</comment>
<keyword evidence="11" id="KW-0378">Hydrolase</keyword>
<keyword evidence="10" id="KW-1015">Disulfide bond</keyword>
<dbReference type="InterPro" id="IPR005821">
    <property type="entry name" value="Ion_trans_dom"/>
</dbReference>
<name>A0A5N4APR0_PHOPY</name>
<evidence type="ECO:0000256" key="2">
    <source>
        <dbReference type="ARBA" id="ARBA00004613"/>
    </source>
</evidence>
<dbReference type="GO" id="GO:0070679">
    <property type="term" value="F:inositol 1,4,5 trisphosphate binding"/>
    <property type="evidence" value="ECO:0007669"/>
    <property type="project" value="TreeGrafter"/>
</dbReference>
<dbReference type="SUPFAM" id="SSF56300">
    <property type="entry name" value="Metallo-dependent phosphatases"/>
    <property type="match status" value="1"/>
</dbReference>
<dbReference type="EMBL" id="VVIM01000005">
    <property type="protein sequence ID" value="KAB0799304.1"/>
    <property type="molecule type" value="Genomic_DNA"/>
</dbReference>
<comment type="subcellular location">
    <subcellularLocation>
        <location evidence="1">Membrane</location>
        <topology evidence="1">Multi-pass membrane protein</topology>
    </subcellularLocation>
    <subcellularLocation>
        <location evidence="2">Secreted</location>
    </subcellularLocation>
</comment>
<dbReference type="NCBIfam" id="TIGR00870">
    <property type="entry name" value="trp"/>
    <property type="match status" value="1"/>
</dbReference>
<evidence type="ECO:0000256" key="8">
    <source>
        <dbReference type="ARBA" id="ARBA00023065"/>
    </source>
</evidence>
<feature type="transmembrane region" description="Helical" evidence="15">
    <location>
        <begin position="837"/>
        <end position="860"/>
    </location>
</feature>
<evidence type="ECO:0000256" key="12">
    <source>
        <dbReference type="ARBA" id="ARBA00023303"/>
    </source>
</evidence>
<feature type="region of interest" description="Disordered" evidence="14">
    <location>
        <begin position="1186"/>
        <end position="1213"/>
    </location>
</feature>
<feature type="compositionally biased region" description="Polar residues" evidence="14">
    <location>
        <begin position="1280"/>
        <end position="1296"/>
    </location>
</feature>
<reference evidence="18 19" key="1">
    <citation type="journal article" date="2018" name="Elife">
        <title>Firefly genomes illuminate parallel origins of bioluminescence in beetles.</title>
        <authorList>
            <person name="Fallon T.R."/>
            <person name="Lower S.E."/>
            <person name="Chang C.H."/>
            <person name="Bessho-Uehara M."/>
            <person name="Martin G.J."/>
            <person name="Bewick A.J."/>
            <person name="Behringer M."/>
            <person name="Debat H.J."/>
            <person name="Wong I."/>
            <person name="Day J.C."/>
            <person name="Suvorov A."/>
            <person name="Silva C.J."/>
            <person name="Stanger-Hall K.F."/>
            <person name="Hall D.W."/>
            <person name="Schmitz R.J."/>
            <person name="Nelson D.R."/>
            <person name="Lewis S.M."/>
            <person name="Shigenobu S."/>
            <person name="Bybee S.M."/>
            <person name="Larracuente A.M."/>
            <person name="Oba Y."/>
            <person name="Weng J.K."/>
        </authorList>
    </citation>
    <scope>NUCLEOTIDE SEQUENCE [LARGE SCALE GENOMIC DNA]</scope>
    <source>
        <strain evidence="18">1611_PpyrPB1</strain>
        <tissue evidence="18">Whole body</tissue>
    </source>
</reference>
<dbReference type="FunCoup" id="A0A5N4APR0">
    <property type="interactions" value="48"/>
</dbReference>
<feature type="compositionally biased region" description="Polar residues" evidence="14">
    <location>
        <begin position="1186"/>
        <end position="1200"/>
    </location>
</feature>
<dbReference type="InterPro" id="IPR004843">
    <property type="entry name" value="Calcineurin-like_PHP"/>
</dbReference>
<evidence type="ECO:0000256" key="10">
    <source>
        <dbReference type="ARBA" id="ARBA00023157"/>
    </source>
</evidence>
<feature type="transmembrane region" description="Helical" evidence="15">
    <location>
        <begin position="667"/>
        <end position="688"/>
    </location>
</feature>